<reference evidence="3 4" key="1">
    <citation type="submission" date="2022-05" db="EMBL/GenBank/DDBJ databases">
        <authorList>
            <consortium name="Genoscope - CEA"/>
            <person name="William W."/>
        </authorList>
    </citation>
    <scope>NUCLEOTIDE SEQUENCE [LARGE SCALE GENOMIC DNA]</scope>
</reference>
<evidence type="ECO:0000256" key="1">
    <source>
        <dbReference type="SAM" id="MobiDB-lite"/>
    </source>
</evidence>
<feature type="compositionally biased region" description="Polar residues" evidence="1">
    <location>
        <begin position="77"/>
        <end position="88"/>
    </location>
</feature>
<comment type="caution">
    <text evidence="3">The sequence shown here is derived from an EMBL/GenBank/DDBJ whole genome shotgun (WGS) entry which is preliminary data.</text>
</comment>
<keyword evidence="4" id="KW-1185">Reference proteome</keyword>
<gene>
    <name evidence="3" type="ORF">PMEA_00026369</name>
</gene>
<feature type="compositionally biased region" description="Low complexity" evidence="1">
    <location>
        <begin position="190"/>
        <end position="201"/>
    </location>
</feature>
<feature type="compositionally biased region" description="Polar residues" evidence="1">
    <location>
        <begin position="202"/>
        <end position="217"/>
    </location>
</feature>
<protein>
    <submittedName>
        <fullName evidence="3">Uncharacterized protein</fullName>
    </submittedName>
</protein>
<dbReference type="AlphaFoldDB" id="A0AAU9VUG3"/>
<feature type="region of interest" description="Disordered" evidence="1">
    <location>
        <begin position="260"/>
        <end position="279"/>
    </location>
</feature>
<evidence type="ECO:0000313" key="4">
    <source>
        <dbReference type="Proteomes" id="UP001159428"/>
    </source>
</evidence>
<name>A0AAU9VUG3_9CNID</name>
<feature type="chain" id="PRO_5043728934" evidence="2">
    <location>
        <begin position="24"/>
        <end position="443"/>
    </location>
</feature>
<sequence length="443" mass="46555">MGLILQLLQIVLISTQLLKEATTTTTTNATATAVTASAITSRTEILNTGIATNVAQTSSPSVNDTILTRQMSLSSSALHKPSFSQSRETTQSASTTLNTTTTTRGFSKPKLKAMNTTSSVDAGTTAVSHVLSQPKSVSQSTPSADLNSTQSKASSYITGVPNRTQFINSSYGTSSMIFTNSGSATLLVTPTTTEQTSSPSPRKTTQSASTTLNETTTIQGFSTSSRWQISSDYQTSPLSTPKAMNTTSSVDAGTTAVSHVLSQPKSVSQSTPSADLNSTQSKASSYITGVPNQTLSINSSYGTSLMILTNSGSATTQAVYFTSDHPTKESSSLLVAHTTTDSFTKLTSAISVSVSLNWTGWSVDSRDCQRHCSNMGGTVTASRHCYSHTVTFSKSICTQYNISTKVFKCQQHCPISGTTLLGVSISTVVVGTLLHMLPNFFGG</sequence>
<dbReference type="Proteomes" id="UP001159428">
    <property type="component" value="Unassembled WGS sequence"/>
</dbReference>
<feature type="compositionally biased region" description="Low complexity" evidence="1">
    <location>
        <begin position="89"/>
        <end position="103"/>
    </location>
</feature>
<accession>A0AAU9VUG3</accession>
<dbReference type="EMBL" id="CALNXJ010000005">
    <property type="protein sequence ID" value="CAH3039771.1"/>
    <property type="molecule type" value="Genomic_DNA"/>
</dbReference>
<evidence type="ECO:0000256" key="2">
    <source>
        <dbReference type="SAM" id="SignalP"/>
    </source>
</evidence>
<keyword evidence="2" id="KW-0732">Signal</keyword>
<feature type="region of interest" description="Disordered" evidence="1">
    <location>
        <begin position="77"/>
        <end position="106"/>
    </location>
</feature>
<feature type="region of interest" description="Disordered" evidence="1">
    <location>
        <begin position="190"/>
        <end position="217"/>
    </location>
</feature>
<evidence type="ECO:0000313" key="3">
    <source>
        <dbReference type="EMBL" id="CAH3039771.1"/>
    </source>
</evidence>
<proteinExistence type="predicted"/>
<feature type="signal peptide" evidence="2">
    <location>
        <begin position="1"/>
        <end position="23"/>
    </location>
</feature>
<organism evidence="3 4">
    <name type="scientific">Pocillopora meandrina</name>
    <dbReference type="NCBI Taxonomy" id="46732"/>
    <lineage>
        <taxon>Eukaryota</taxon>
        <taxon>Metazoa</taxon>
        <taxon>Cnidaria</taxon>
        <taxon>Anthozoa</taxon>
        <taxon>Hexacorallia</taxon>
        <taxon>Scleractinia</taxon>
        <taxon>Astrocoeniina</taxon>
        <taxon>Pocilloporidae</taxon>
        <taxon>Pocillopora</taxon>
    </lineage>
</organism>